<dbReference type="RefSeq" id="WP_182937562.1">
    <property type="nucleotide sequence ID" value="NZ_AP022038.1"/>
</dbReference>
<organism evidence="2 3">
    <name type="scientific">Aeromonas veronii</name>
    <dbReference type="NCBI Taxonomy" id="654"/>
    <lineage>
        <taxon>Bacteria</taxon>
        <taxon>Pseudomonadati</taxon>
        <taxon>Pseudomonadota</taxon>
        <taxon>Gammaproteobacteria</taxon>
        <taxon>Aeromonadales</taxon>
        <taxon>Aeromonadaceae</taxon>
        <taxon>Aeromonas</taxon>
    </lineage>
</organism>
<reference evidence="2 3" key="1">
    <citation type="submission" date="2019-12" db="EMBL/GenBank/DDBJ databases">
        <title>complete genome sequences of Aeromonas veronii str. WP3-W19-ESBL-03 isolated from wastewater treatment plant effluent.</title>
        <authorList>
            <person name="Sekizuka T."/>
            <person name="Itokawa K."/>
            <person name="Yatsu K."/>
            <person name="Inamine Y."/>
            <person name="Kuroda M."/>
        </authorList>
    </citation>
    <scope>NUCLEOTIDE SEQUENCE [LARGE SCALE GENOMIC DNA]</scope>
    <source>
        <strain evidence="2 3">WP3-W19-ESBL-03</strain>
    </source>
</reference>
<gene>
    <name evidence="2" type="ORF">WP3W19E03_23900</name>
</gene>
<sequence>MALPWLIGAAVVGAVSYAAKKLKEEEEEREWEARQERRREREAEEQAEQARQAKALEERKQATLRKYVEQGEEQTGDFKQLLDGLVEVRYTKAPAFCADLLNGARQIRTPFITAYKLDFLDKTTKGSLTHFETLYQVELQPDAAICDAHSQINNAEDALGKLQSVRQRLEHKRNQLCKR</sequence>
<dbReference type="AlphaFoldDB" id="A0A6S5CE35"/>
<dbReference type="EMBL" id="AP022038">
    <property type="protein sequence ID" value="BBR39865.1"/>
    <property type="molecule type" value="Genomic_DNA"/>
</dbReference>
<dbReference type="Proteomes" id="UP000515442">
    <property type="component" value="Chromosome"/>
</dbReference>
<protein>
    <submittedName>
        <fullName evidence="2">Uncharacterized protein</fullName>
    </submittedName>
</protein>
<feature type="region of interest" description="Disordered" evidence="1">
    <location>
        <begin position="24"/>
        <end position="54"/>
    </location>
</feature>
<accession>A0A6S5CE35</accession>
<evidence type="ECO:0000256" key="1">
    <source>
        <dbReference type="SAM" id="MobiDB-lite"/>
    </source>
</evidence>
<proteinExistence type="predicted"/>
<name>A0A6S5CE35_AERVE</name>
<feature type="compositionally biased region" description="Basic and acidic residues" evidence="1">
    <location>
        <begin position="31"/>
        <end position="44"/>
    </location>
</feature>
<evidence type="ECO:0000313" key="3">
    <source>
        <dbReference type="Proteomes" id="UP000515442"/>
    </source>
</evidence>
<evidence type="ECO:0000313" key="2">
    <source>
        <dbReference type="EMBL" id="BBR39865.1"/>
    </source>
</evidence>